<dbReference type="SUPFAM" id="SSF51735">
    <property type="entry name" value="NAD(P)-binding Rossmann-fold domains"/>
    <property type="match status" value="1"/>
</dbReference>
<dbReference type="RefSeq" id="XP_022085836.1">
    <property type="nucleotide sequence ID" value="XM_022230144.1"/>
</dbReference>
<reference evidence="4" key="1">
    <citation type="submission" date="2025-08" db="UniProtKB">
        <authorList>
            <consortium name="RefSeq"/>
        </authorList>
    </citation>
    <scope>IDENTIFICATION</scope>
</reference>
<dbReference type="Pfam" id="PF00106">
    <property type="entry name" value="adh_short"/>
    <property type="match status" value="1"/>
</dbReference>
<dbReference type="Proteomes" id="UP000694845">
    <property type="component" value="Unplaced"/>
</dbReference>
<protein>
    <submittedName>
        <fullName evidence="4">Dehydrogenase/reductase SDR family member 11-like</fullName>
    </submittedName>
</protein>
<organism evidence="3 4">
    <name type="scientific">Acanthaster planci</name>
    <name type="common">Crown-of-thorns starfish</name>
    <dbReference type="NCBI Taxonomy" id="133434"/>
    <lineage>
        <taxon>Eukaryota</taxon>
        <taxon>Metazoa</taxon>
        <taxon>Echinodermata</taxon>
        <taxon>Eleutherozoa</taxon>
        <taxon>Asterozoa</taxon>
        <taxon>Asteroidea</taxon>
        <taxon>Valvatacea</taxon>
        <taxon>Valvatida</taxon>
        <taxon>Acanthasteridae</taxon>
        <taxon>Acanthaster</taxon>
    </lineage>
</organism>
<name>A0A8B7Y1K4_ACAPL</name>
<evidence type="ECO:0000313" key="4">
    <source>
        <dbReference type="RefSeq" id="XP_022085836.1"/>
    </source>
</evidence>
<proteinExistence type="inferred from homology"/>
<keyword evidence="3" id="KW-1185">Reference proteome</keyword>
<dbReference type="InterPro" id="IPR036291">
    <property type="entry name" value="NAD(P)-bd_dom_sf"/>
</dbReference>
<dbReference type="AlphaFoldDB" id="A0A8B7Y1K4"/>
<dbReference type="KEGG" id="aplc:110976666"/>
<dbReference type="PROSITE" id="PS00061">
    <property type="entry name" value="ADH_SHORT"/>
    <property type="match status" value="1"/>
</dbReference>
<dbReference type="OrthoDB" id="6417325at2759"/>
<dbReference type="FunFam" id="3.40.50.720:FF:000047">
    <property type="entry name" value="NADP-dependent L-serine/L-allo-threonine dehydrogenase"/>
    <property type="match status" value="1"/>
</dbReference>
<accession>A0A8B7Y1K4</accession>
<dbReference type="PANTHER" id="PTHR43115:SF4">
    <property type="entry name" value="DEHYDROGENASE_REDUCTASE SDR FAMILY MEMBER 11"/>
    <property type="match status" value="1"/>
</dbReference>
<dbReference type="GO" id="GO:0016616">
    <property type="term" value="F:oxidoreductase activity, acting on the CH-OH group of donors, NAD or NADP as acceptor"/>
    <property type="evidence" value="ECO:0007669"/>
    <property type="project" value="UniProtKB-ARBA"/>
</dbReference>
<evidence type="ECO:0000256" key="2">
    <source>
        <dbReference type="ARBA" id="ARBA00023002"/>
    </source>
</evidence>
<sequence>MASIGGGMQRWAGRIALVTGASAGIGQATAKVLARHGMKVVGCARNIKPIEDDARDLSSDSTVTGSLHAIKCDLTQEGEILAMFAEIKERFGGVDVCVSNAGISHSGSLASPIGILNGETVKWRDMLDVNFLAVAICCREAVKQMEEKGATDGQLLVTNSLAGHRLTVKDFHFYAVTKHAVTALVEAIRRELREKKSHIRIAQISPGIVETEFRERMYSDDPEKCRKLYKTLQPLLADDIADNMLYVLQAPPHVQVHDIIIRATEQKI</sequence>
<dbReference type="PRINTS" id="PR00081">
    <property type="entry name" value="GDHRDH"/>
</dbReference>
<dbReference type="OMA" id="MPYIGRG"/>
<dbReference type="PANTHER" id="PTHR43115">
    <property type="entry name" value="DEHYDROGENASE/REDUCTASE SDR FAMILY MEMBER 11"/>
    <property type="match status" value="1"/>
</dbReference>
<keyword evidence="2" id="KW-0560">Oxidoreductase</keyword>
<comment type="similarity">
    <text evidence="1">Belongs to the short-chain dehydrogenases/reductases (SDR) family.</text>
</comment>
<gene>
    <name evidence="4" type="primary">LOC110976666</name>
</gene>
<dbReference type="InterPro" id="IPR020904">
    <property type="entry name" value="Sc_DH/Rdtase_CS"/>
</dbReference>
<dbReference type="Gene3D" id="3.40.50.720">
    <property type="entry name" value="NAD(P)-binding Rossmann-like Domain"/>
    <property type="match status" value="1"/>
</dbReference>
<evidence type="ECO:0000313" key="3">
    <source>
        <dbReference type="Proteomes" id="UP000694845"/>
    </source>
</evidence>
<dbReference type="GeneID" id="110976666"/>
<dbReference type="InterPro" id="IPR002347">
    <property type="entry name" value="SDR_fam"/>
</dbReference>
<evidence type="ECO:0000256" key="1">
    <source>
        <dbReference type="ARBA" id="ARBA00006484"/>
    </source>
</evidence>